<reference evidence="4" key="1">
    <citation type="journal article" date="2019" name="Int. J. Syst. Evol. Microbiol.">
        <title>The Global Catalogue of Microorganisms (GCM) 10K type strain sequencing project: providing services to taxonomists for standard genome sequencing and annotation.</title>
        <authorList>
            <consortium name="The Broad Institute Genomics Platform"/>
            <consortium name="The Broad Institute Genome Sequencing Center for Infectious Disease"/>
            <person name="Wu L."/>
            <person name="Ma J."/>
        </authorList>
    </citation>
    <scope>NUCLEOTIDE SEQUENCE [LARGE SCALE GENOMIC DNA]</scope>
    <source>
        <strain evidence="4">CCUG 2113</strain>
    </source>
</reference>
<evidence type="ECO:0000313" key="3">
    <source>
        <dbReference type="EMBL" id="MFC3935507.1"/>
    </source>
</evidence>
<dbReference type="CDD" id="cd16405">
    <property type="entry name" value="RepB_like_N"/>
    <property type="match status" value="1"/>
</dbReference>
<dbReference type="SUPFAM" id="SSF110849">
    <property type="entry name" value="ParB/Sulfiredoxin"/>
    <property type="match status" value="1"/>
</dbReference>
<name>A0ABV8DB34_9BURK</name>
<feature type="domain" description="ParB-like N-terminal" evidence="2">
    <location>
        <begin position="84"/>
        <end position="177"/>
    </location>
</feature>
<comment type="caution">
    <text evidence="3">The sequence shown here is derived from an EMBL/GenBank/DDBJ whole genome shotgun (WGS) entry which is preliminary data.</text>
</comment>
<dbReference type="NCBIfam" id="TIGR00180">
    <property type="entry name" value="parB_part"/>
    <property type="match status" value="1"/>
</dbReference>
<dbReference type="Proteomes" id="UP001595693">
    <property type="component" value="Unassembled WGS sequence"/>
</dbReference>
<dbReference type="PANTHER" id="PTHR33375:SF1">
    <property type="entry name" value="CHROMOSOME-PARTITIONING PROTEIN PARB-RELATED"/>
    <property type="match status" value="1"/>
</dbReference>
<dbReference type="SMART" id="SM00470">
    <property type="entry name" value="ParB"/>
    <property type="match status" value="1"/>
</dbReference>
<dbReference type="PANTHER" id="PTHR33375">
    <property type="entry name" value="CHROMOSOME-PARTITIONING PROTEIN PARB-RELATED"/>
    <property type="match status" value="1"/>
</dbReference>
<evidence type="ECO:0000313" key="4">
    <source>
        <dbReference type="Proteomes" id="UP001595693"/>
    </source>
</evidence>
<dbReference type="SUPFAM" id="SSF109709">
    <property type="entry name" value="KorB DNA-binding domain-like"/>
    <property type="match status" value="1"/>
</dbReference>
<dbReference type="InterPro" id="IPR003115">
    <property type="entry name" value="ParB_N"/>
</dbReference>
<dbReference type="EMBL" id="JBHSAJ010000035">
    <property type="protein sequence ID" value="MFC3935507.1"/>
    <property type="molecule type" value="Genomic_DNA"/>
</dbReference>
<dbReference type="InterPro" id="IPR037972">
    <property type="entry name" value="RepB_N"/>
</dbReference>
<sequence>MSLKDKKDRVDFSLLGTKRNSSERRAGAVVSTVADDAVPTVPNREPRTAIGLHAASIYGDSEIRRENDLLKQQVRVFEGALPVKHLDPLKVKGSKWANRMEESFASAEFRALEEEIVAAGGNVQPIKVRPIEGTDEFEVVFGHRRHRACRNAGLPVLAMIAPMDDASLFAEMDRENRERADLRPFEQGMQYARALEEKLFPSIRKMAEKLGVDASGVSRLIAMVDLPREILKAFASPLDIQFDWGNKLAIAHTASADRVLEEARRIADERERGVSIPAAKVFSRLVSASPTVAAAPTELTGTEGKAVVRYGRGGSAKIHITGLSKAKVAQLDGLISKFLESEG</sequence>
<dbReference type="InterPro" id="IPR036086">
    <property type="entry name" value="ParB/Sulfiredoxin_sf"/>
</dbReference>
<dbReference type="InterPro" id="IPR040873">
    <property type="entry name" value="SoPB_HTH"/>
</dbReference>
<keyword evidence="4" id="KW-1185">Reference proteome</keyword>
<dbReference type="RefSeq" id="WP_055397608.1">
    <property type="nucleotide sequence ID" value="NZ_CP192461.1"/>
</dbReference>
<accession>A0ABV8DB34</accession>
<dbReference type="Gene3D" id="1.10.10.2830">
    <property type="match status" value="1"/>
</dbReference>
<dbReference type="Pfam" id="PF02195">
    <property type="entry name" value="ParB_N"/>
    <property type="match status" value="1"/>
</dbReference>
<dbReference type="InterPro" id="IPR050336">
    <property type="entry name" value="Chromosome_partition/occlusion"/>
</dbReference>
<proteinExistence type="inferred from homology"/>
<dbReference type="Pfam" id="PF18090">
    <property type="entry name" value="SoPB_HTH"/>
    <property type="match status" value="1"/>
</dbReference>
<dbReference type="InterPro" id="IPR004437">
    <property type="entry name" value="ParB/RepB/Spo0J"/>
</dbReference>
<dbReference type="Gene3D" id="3.90.1530.10">
    <property type="entry name" value="Conserved hypothetical protein from pyrococcus furiosus pfu- 392566-001, ParB domain"/>
    <property type="match status" value="1"/>
</dbReference>
<evidence type="ECO:0000259" key="2">
    <source>
        <dbReference type="SMART" id="SM00470"/>
    </source>
</evidence>
<organism evidence="3 4">
    <name type="scientific">Acidovorax facilis</name>
    <dbReference type="NCBI Taxonomy" id="12917"/>
    <lineage>
        <taxon>Bacteria</taxon>
        <taxon>Pseudomonadati</taxon>
        <taxon>Pseudomonadota</taxon>
        <taxon>Betaproteobacteria</taxon>
        <taxon>Burkholderiales</taxon>
        <taxon>Comamonadaceae</taxon>
        <taxon>Acidovorax</taxon>
    </lineage>
</organism>
<comment type="similarity">
    <text evidence="1">Belongs to the ParB family.</text>
</comment>
<gene>
    <name evidence="3" type="ORF">ACFOW3_12865</name>
</gene>
<protein>
    <submittedName>
        <fullName evidence="3">ParB/RepB/Spo0J family partition protein</fullName>
    </submittedName>
</protein>
<evidence type="ECO:0000256" key="1">
    <source>
        <dbReference type="ARBA" id="ARBA00006295"/>
    </source>
</evidence>